<dbReference type="Proteomes" id="UP000240429">
    <property type="component" value="Unassembled WGS sequence"/>
</dbReference>
<proteinExistence type="predicted"/>
<dbReference type="AlphaFoldDB" id="A0A2P8QAR9"/>
<evidence type="ECO:0000313" key="3">
    <source>
        <dbReference type="Proteomes" id="UP000240429"/>
    </source>
</evidence>
<protein>
    <submittedName>
        <fullName evidence="2">Uncharacterized protein</fullName>
    </submittedName>
</protein>
<reference evidence="2 3" key="1">
    <citation type="submission" date="2018-03" db="EMBL/GenBank/DDBJ databases">
        <title>Streptomyces dioscori sp. nov., a novel endophytic actinobacterium isolated from bulbil of Dioscorea bulbifera L.</title>
        <authorList>
            <person name="Zhikuan W."/>
        </authorList>
    </citation>
    <scope>NUCLEOTIDE SEQUENCE [LARGE SCALE GENOMIC DNA]</scope>
    <source>
        <strain evidence="2 3">A217</strain>
    </source>
</reference>
<accession>A0A2P8QAR9</accession>
<name>A0A2P8QAR9_9ACTN</name>
<evidence type="ECO:0000313" key="2">
    <source>
        <dbReference type="EMBL" id="PSM43350.1"/>
    </source>
</evidence>
<organism evidence="2 3">
    <name type="scientific">Streptomyces dioscori</name>
    <dbReference type="NCBI Taxonomy" id="2109333"/>
    <lineage>
        <taxon>Bacteria</taxon>
        <taxon>Bacillati</taxon>
        <taxon>Actinomycetota</taxon>
        <taxon>Actinomycetes</taxon>
        <taxon>Kitasatosporales</taxon>
        <taxon>Streptomycetaceae</taxon>
        <taxon>Streptomyces</taxon>
        <taxon>Streptomyces aurantiacus group</taxon>
    </lineage>
</organism>
<keyword evidence="3" id="KW-1185">Reference proteome</keyword>
<keyword evidence="1" id="KW-0175">Coiled coil</keyword>
<comment type="caution">
    <text evidence="2">The sequence shown here is derived from an EMBL/GenBank/DDBJ whole genome shotgun (WGS) entry which is preliminary data.</text>
</comment>
<feature type="coiled-coil region" evidence="1">
    <location>
        <begin position="10"/>
        <end position="37"/>
    </location>
</feature>
<evidence type="ECO:0000256" key="1">
    <source>
        <dbReference type="SAM" id="Coils"/>
    </source>
</evidence>
<dbReference type="EMBL" id="PYBJ01000006">
    <property type="protein sequence ID" value="PSM43350.1"/>
    <property type="molecule type" value="Genomic_DNA"/>
</dbReference>
<sequence length="75" mass="8039">MRSARQAPDAQHSTACVEQAEETVKELREALATAGIKLPTLRIDPATLARESPCPLVELGRCSVETAARLAAVLR</sequence>
<gene>
    <name evidence="2" type="ORF">C6Y14_11045</name>
</gene>